<evidence type="ECO:0000256" key="1">
    <source>
        <dbReference type="ARBA" id="ARBA00007698"/>
    </source>
</evidence>
<dbReference type="GO" id="GO:0005840">
    <property type="term" value="C:ribosome"/>
    <property type="evidence" value="ECO:0007669"/>
    <property type="project" value="UniProtKB-KW"/>
</dbReference>
<dbReference type="InterPro" id="IPR035566">
    <property type="entry name" value="Ribosomal_protein_bL20_C"/>
</dbReference>
<name>A0A1F4UI66_9BACT</name>
<dbReference type="PANTHER" id="PTHR10986">
    <property type="entry name" value="39S RIBOSOMAL PROTEIN L20"/>
    <property type="match status" value="1"/>
</dbReference>
<dbReference type="GO" id="GO:1990904">
    <property type="term" value="C:ribonucleoprotein complex"/>
    <property type="evidence" value="ECO:0007669"/>
    <property type="project" value="UniProtKB-KW"/>
</dbReference>
<dbReference type="HAMAP" id="MF_00382">
    <property type="entry name" value="Ribosomal_bL20"/>
    <property type="match status" value="1"/>
</dbReference>
<dbReference type="CDD" id="cd07026">
    <property type="entry name" value="Ribosomal_L20"/>
    <property type="match status" value="1"/>
</dbReference>
<dbReference type="Proteomes" id="UP000177434">
    <property type="component" value="Unassembled WGS sequence"/>
</dbReference>
<evidence type="ECO:0000256" key="6">
    <source>
        <dbReference type="RuleBase" id="RU000560"/>
    </source>
</evidence>
<dbReference type="GO" id="GO:0006412">
    <property type="term" value="P:translation"/>
    <property type="evidence" value="ECO:0007669"/>
    <property type="project" value="InterPro"/>
</dbReference>
<dbReference type="GO" id="GO:0019843">
    <property type="term" value="F:rRNA binding"/>
    <property type="evidence" value="ECO:0007669"/>
    <property type="project" value="UniProtKB-UniRule"/>
</dbReference>
<evidence type="ECO:0000256" key="3">
    <source>
        <dbReference type="ARBA" id="ARBA00023274"/>
    </source>
</evidence>
<keyword evidence="5 6" id="KW-0699">rRNA-binding</keyword>
<proteinExistence type="inferred from homology"/>
<keyword evidence="3 5" id="KW-0687">Ribonucleoprotein</keyword>
<dbReference type="Pfam" id="PF00453">
    <property type="entry name" value="Ribosomal_L20"/>
    <property type="match status" value="1"/>
</dbReference>
<dbReference type="InterPro" id="IPR005813">
    <property type="entry name" value="Ribosomal_bL20"/>
</dbReference>
<dbReference type="AlphaFoldDB" id="A0A1F4UI66"/>
<keyword evidence="2 5" id="KW-0689">Ribosomal protein</keyword>
<sequence length="112" mass="12897">MRVKGGTVRKRRHNKILAATKGYRMTKSKLYKVAHEAYLHSGQYAYNDRQKRAGQFRTLWIQRVNAACKNNGIQYKDLIGGLKKKNSELNRKVLSDIAVNNPEVFSFIVKSL</sequence>
<dbReference type="GO" id="GO:0000027">
    <property type="term" value="P:ribosomal large subunit assembly"/>
    <property type="evidence" value="ECO:0007669"/>
    <property type="project" value="UniProtKB-UniRule"/>
</dbReference>
<dbReference type="NCBIfam" id="TIGR01032">
    <property type="entry name" value="rplT_bact"/>
    <property type="match status" value="1"/>
</dbReference>
<keyword evidence="5 6" id="KW-0694">RNA-binding</keyword>
<dbReference type="EMBL" id="MEUN01000057">
    <property type="protein sequence ID" value="OGC44609.1"/>
    <property type="molecule type" value="Genomic_DNA"/>
</dbReference>
<comment type="similarity">
    <text evidence="1 5 6">Belongs to the bacterial ribosomal protein bL20 family.</text>
</comment>
<evidence type="ECO:0000256" key="4">
    <source>
        <dbReference type="ARBA" id="ARBA00035172"/>
    </source>
</evidence>
<dbReference type="GO" id="GO:0003735">
    <property type="term" value="F:structural constituent of ribosome"/>
    <property type="evidence" value="ECO:0007669"/>
    <property type="project" value="InterPro"/>
</dbReference>
<dbReference type="Gene3D" id="1.10.1900.20">
    <property type="entry name" value="Ribosomal protein L20"/>
    <property type="match status" value="1"/>
</dbReference>
<comment type="caution">
    <text evidence="7">The sequence shown here is derived from an EMBL/GenBank/DDBJ whole genome shotgun (WGS) entry which is preliminary data.</text>
</comment>
<evidence type="ECO:0000313" key="8">
    <source>
        <dbReference type="Proteomes" id="UP000177434"/>
    </source>
</evidence>
<organism evidence="7 8">
    <name type="scientific">candidate division WS6 bacterium RIFOXYB1_FULL_33_14</name>
    <dbReference type="NCBI Taxonomy" id="1817896"/>
    <lineage>
        <taxon>Bacteria</taxon>
        <taxon>Candidatus Dojkabacteria</taxon>
    </lineage>
</organism>
<evidence type="ECO:0000313" key="7">
    <source>
        <dbReference type="EMBL" id="OGC44609.1"/>
    </source>
</evidence>
<accession>A0A1F4UI66</accession>
<dbReference type="PRINTS" id="PR00062">
    <property type="entry name" value="RIBOSOMALL20"/>
</dbReference>
<evidence type="ECO:0000256" key="2">
    <source>
        <dbReference type="ARBA" id="ARBA00022980"/>
    </source>
</evidence>
<reference evidence="7 8" key="1">
    <citation type="journal article" date="2016" name="Nat. Commun.">
        <title>Thousands of microbial genomes shed light on interconnected biogeochemical processes in an aquifer system.</title>
        <authorList>
            <person name="Anantharaman K."/>
            <person name="Brown C.T."/>
            <person name="Hug L.A."/>
            <person name="Sharon I."/>
            <person name="Castelle C.J."/>
            <person name="Probst A.J."/>
            <person name="Thomas B.C."/>
            <person name="Singh A."/>
            <person name="Wilkins M.J."/>
            <person name="Karaoz U."/>
            <person name="Brodie E.L."/>
            <person name="Williams K.H."/>
            <person name="Hubbard S.S."/>
            <person name="Banfield J.F."/>
        </authorList>
    </citation>
    <scope>NUCLEOTIDE SEQUENCE [LARGE SCALE GENOMIC DNA]</scope>
</reference>
<comment type="function">
    <text evidence="5 6">Binds directly to 23S ribosomal RNA and is necessary for the in vitro assembly process of the 50S ribosomal subunit. It is not involved in the protein synthesizing functions of that subunit.</text>
</comment>
<gene>
    <name evidence="5" type="primary">rplT</name>
    <name evidence="7" type="ORF">A2400_01595</name>
</gene>
<dbReference type="SUPFAM" id="SSF74731">
    <property type="entry name" value="Ribosomal protein L20"/>
    <property type="match status" value="1"/>
</dbReference>
<evidence type="ECO:0000256" key="5">
    <source>
        <dbReference type="HAMAP-Rule" id="MF_00382"/>
    </source>
</evidence>
<dbReference type="Gene3D" id="6.10.160.10">
    <property type="match status" value="1"/>
</dbReference>
<dbReference type="FunFam" id="1.10.1900.20:FF:000001">
    <property type="entry name" value="50S ribosomal protein L20"/>
    <property type="match status" value="1"/>
</dbReference>
<protein>
    <recommendedName>
        <fullName evidence="4 5">Large ribosomal subunit protein bL20</fullName>
    </recommendedName>
</protein>